<dbReference type="Proteomes" id="UP000887013">
    <property type="component" value="Unassembled WGS sequence"/>
</dbReference>
<gene>
    <name evidence="1" type="ORF">NPIL_45971</name>
</gene>
<comment type="caution">
    <text evidence="1">The sequence shown here is derived from an EMBL/GenBank/DDBJ whole genome shotgun (WGS) entry which is preliminary data.</text>
</comment>
<dbReference type="AlphaFoldDB" id="A0A8X6NQU8"/>
<evidence type="ECO:0000313" key="2">
    <source>
        <dbReference type="Proteomes" id="UP000887013"/>
    </source>
</evidence>
<sequence>MLELGAEVLSEDQKLHNMGEEDNFWASLTRMSKPELSIVIITGVWNSGALMVDFMVSGTTISPNRYYEARKKTQTCDTDPEMSISMMIDVIK</sequence>
<accession>A0A8X6NQU8</accession>
<keyword evidence="2" id="KW-1185">Reference proteome</keyword>
<reference evidence="1" key="1">
    <citation type="submission" date="2020-08" db="EMBL/GenBank/DDBJ databases">
        <title>Multicomponent nature underlies the extraordinary mechanical properties of spider dragline silk.</title>
        <authorList>
            <person name="Kono N."/>
            <person name="Nakamura H."/>
            <person name="Mori M."/>
            <person name="Yoshida Y."/>
            <person name="Ohtoshi R."/>
            <person name="Malay A.D."/>
            <person name="Moran D.A.P."/>
            <person name="Tomita M."/>
            <person name="Numata K."/>
            <person name="Arakawa K."/>
        </authorList>
    </citation>
    <scope>NUCLEOTIDE SEQUENCE</scope>
</reference>
<evidence type="ECO:0000313" key="1">
    <source>
        <dbReference type="EMBL" id="GFT27062.1"/>
    </source>
</evidence>
<organism evidence="1 2">
    <name type="scientific">Nephila pilipes</name>
    <name type="common">Giant wood spider</name>
    <name type="synonym">Nephila maculata</name>
    <dbReference type="NCBI Taxonomy" id="299642"/>
    <lineage>
        <taxon>Eukaryota</taxon>
        <taxon>Metazoa</taxon>
        <taxon>Ecdysozoa</taxon>
        <taxon>Arthropoda</taxon>
        <taxon>Chelicerata</taxon>
        <taxon>Arachnida</taxon>
        <taxon>Araneae</taxon>
        <taxon>Araneomorphae</taxon>
        <taxon>Entelegynae</taxon>
        <taxon>Araneoidea</taxon>
        <taxon>Nephilidae</taxon>
        <taxon>Nephila</taxon>
    </lineage>
</organism>
<name>A0A8X6NQU8_NEPPI</name>
<proteinExistence type="predicted"/>
<protein>
    <submittedName>
        <fullName evidence="1">Uncharacterized protein</fullName>
    </submittedName>
</protein>
<dbReference type="EMBL" id="BMAW01060630">
    <property type="protein sequence ID" value="GFT27062.1"/>
    <property type="molecule type" value="Genomic_DNA"/>
</dbReference>